<dbReference type="EC" id="1.1.1.69" evidence="4"/>
<keyword evidence="3" id="KW-1133">Transmembrane helix</keyword>
<dbReference type="Proteomes" id="UP000005436">
    <property type="component" value="Chromosome"/>
</dbReference>
<dbReference type="PANTHER" id="PTHR42760">
    <property type="entry name" value="SHORT-CHAIN DEHYDROGENASES/REDUCTASES FAMILY MEMBER"/>
    <property type="match status" value="1"/>
</dbReference>
<dbReference type="eggNOG" id="COG1028">
    <property type="taxonomic scope" value="Bacteria"/>
</dbReference>
<dbReference type="PRINTS" id="PR00081">
    <property type="entry name" value="GDHRDH"/>
</dbReference>
<gene>
    <name evidence="4" type="primary">gno</name>
    <name evidence="4" type="ordered locus">BFO_2293</name>
</gene>
<dbReference type="InterPro" id="IPR036291">
    <property type="entry name" value="NAD(P)-bd_dom_sf"/>
</dbReference>
<proteinExistence type="inferred from homology"/>
<dbReference type="PRINTS" id="PR00080">
    <property type="entry name" value="SDRFAMILY"/>
</dbReference>
<keyword evidence="3" id="KW-0472">Membrane</keyword>
<dbReference type="PATRIC" id="fig|203275.8.peg.2078"/>
<dbReference type="GO" id="GO:0008874">
    <property type="term" value="F:gluconate 5-dehydrogenase activity"/>
    <property type="evidence" value="ECO:0007669"/>
    <property type="project" value="UniProtKB-EC"/>
</dbReference>
<accession>G8UJX1</accession>
<keyword evidence="5" id="KW-1185">Reference proteome</keyword>
<dbReference type="HOGENOM" id="CLU_010194_1_1_10"/>
<dbReference type="SUPFAM" id="SSF51735">
    <property type="entry name" value="NAD(P)-binding Rossmann-fold domains"/>
    <property type="match status" value="1"/>
</dbReference>
<evidence type="ECO:0000256" key="2">
    <source>
        <dbReference type="ARBA" id="ARBA00023002"/>
    </source>
</evidence>
<dbReference type="PANTHER" id="PTHR42760:SF115">
    <property type="entry name" value="3-OXOACYL-[ACYL-CARRIER-PROTEIN] REDUCTASE FABG"/>
    <property type="match status" value="1"/>
</dbReference>
<evidence type="ECO:0000256" key="3">
    <source>
        <dbReference type="SAM" id="Phobius"/>
    </source>
</evidence>
<dbReference type="AlphaFoldDB" id="G8UJX1"/>
<keyword evidence="2 4" id="KW-0560">Oxidoreductase</keyword>
<dbReference type="STRING" id="203275.BFO_2293"/>
<dbReference type="RefSeq" id="WP_014225589.1">
    <property type="nucleotide sequence ID" value="NC_016610.1"/>
</dbReference>
<dbReference type="KEGG" id="tfo:BFO_2293"/>
<evidence type="ECO:0000256" key="1">
    <source>
        <dbReference type="ARBA" id="ARBA00006484"/>
    </source>
</evidence>
<keyword evidence="3" id="KW-0812">Transmembrane</keyword>
<dbReference type="Pfam" id="PF13561">
    <property type="entry name" value="adh_short_C2"/>
    <property type="match status" value="1"/>
</dbReference>
<name>G8UJX1_TANFA</name>
<sequence length="263" mass="28009">MEQFKLEGKVALVTGASYGIGFAIASALAGAGATIVFNDLKQEFVDKGLRAYKEAGIEAKGYICDVTDEKAVDAMVAQIEKEVGTIDILVNNAGIIKRIPMHEMSAEEFRQVIDVDLNAPFIVAKAVIPAMIKKGHGKIINICSMMSELGRETVSAYAAAKGGLKMLTRNIASEYGQYNIQCNGIGPGYIATPQTAPLREIQPDGSRHPFDSFIIAKTPAARWGTPDDLAGPAVFLASSASDFVNGHILYVDGGILAYIGKQP</sequence>
<dbReference type="PROSITE" id="PS00061">
    <property type="entry name" value="ADH_SHORT"/>
    <property type="match status" value="1"/>
</dbReference>
<dbReference type="InterPro" id="IPR020904">
    <property type="entry name" value="Sc_DH/Rdtase_CS"/>
</dbReference>
<organism evidence="4 5">
    <name type="scientific">Tannerella forsythia (strain ATCC 43037 / JCM 10827 / CCUG 21028 A / KCTC 5666 / FDC 338)</name>
    <name type="common">Bacteroides forsythus</name>
    <dbReference type="NCBI Taxonomy" id="203275"/>
    <lineage>
        <taxon>Bacteria</taxon>
        <taxon>Pseudomonadati</taxon>
        <taxon>Bacteroidota</taxon>
        <taxon>Bacteroidia</taxon>
        <taxon>Bacteroidales</taxon>
        <taxon>Tannerellaceae</taxon>
        <taxon>Tannerella</taxon>
    </lineage>
</organism>
<dbReference type="NCBIfam" id="NF005488">
    <property type="entry name" value="PRK07097.1"/>
    <property type="match status" value="1"/>
</dbReference>
<comment type="similarity">
    <text evidence="1">Belongs to the short-chain dehydrogenases/reductases (SDR) family.</text>
</comment>
<dbReference type="CDD" id="cd05347">
    <property type="entry name" value="Ga5DH-like_SDR_c"/>
    <property type="match status" value="1"/>
</dbReference>
<dbReference type="InterPro" id="IPR002347">
    <property type="entry name" value="SDR_fam"/>
</dbReference>
<evidence type="ECO:0000313" key="5">
    <source>
        <dbReference type="Proteomes" id="UP000005436"/>
    </source>
</evidence>
<protein>
    <submittedName>
        <fullName evidence="4">Gluconate 5-dehydrogenase</fullName>
        <ecNumber evidence="4">1.1.1.69</ecNumber>
    </submittedName>
</protein>
<feature type="transmembrane region" description="Helical" evidence="3">
    <location>
        <begin position="20"/>
        <end position="40"/>
    </location>
</feature>
<dbReference type="EMBL" id="CP003191">
    <property type="protein sequence ID" value="AEW22448.1"/>
    <property type="molecule type" value="Genomic_DNA"/>
</dbReference>
<dbReference type="Gene3D" id="3.40.50.720">
    <property type="entry name" value="NAD(P)-binding Rossmann-like Domain"/>
    <property type="match status" value="1"/>
</dbReference>
<evidence type="ECO:0000313" key="4">
    <source>
        <dbReference type="EMBL" id="AEW22448.1"/>
    </source>
</evidence>
<dbReference type="GeneID" id="34759332"/>
<reference evidence="5" key="1">
    <citation type="submission" date="2011-12" db="EMBL/GenBank/DDBJ databases">
        <title>Complete sequence of Tannerella forsythia ATCC 43037.</title>
        <authorList>
            <person name="Dewhirst F."/>
            <person name="Tanner A."/>
            <person name="Izard J."/>
            <person name="Brinkac L."/>
            <person name="Durkin A.S."/>
            <person name="Hostetler J."/>
            <person name="Shetty J."/>
            <person name="Torralba M."/>
            <person name="Gill S."/>
            <person name="Nelson K."/>
        </authorList>
    </citation>
    <scope>NUCLEOTIDE SEQUENCE [LARGE SCALE GENOMIC DNA]</scope>
    <source>
        <strain evidence="5">ATCC 43037 / JCM 10827 / CCUG 33226 / KCTC 5666 / FDC 338</strain>
    </source>
</reference>
<dbReference type="FunFam" id="3.40.50.720:FF:000084">
    <property type="entry name" value="Short-chain dehydrogenase reductase"/>
    <property type="match status" value="1"/>
</dbReference>